<gene>
    <name evidence="2" type="ORF">DY000_02009408</name>
</gene>
<proteinExistence type="predicted"/>
<keyword evidence="1" id="KW-0732">Signal</keyword>
<comment type="caution">
    <text evidence="2">The sequence shown here is derived from an EMBL/GenBank/DDBJ whole genome shotgun (WGS) entry which is preliminary data.</text>
</comment>
<organism evidence="2 3">
    <name type="scientific">Brassica cretica</name>
    <name type="common">Mustard</name>
    <dbReference type="NCBI Taxonomy" id="69181"/>
    <lineage>
        <taxon>Eukaryota</taxon>
        <taxon>Viridiplantae</taxon>
        <taxon>Streptophyta</taxon>
        <taxon>Embryophyta</taxon>
        <taxon>Tracheophyta</taxon>
        <taxon>Spermatophyta</taxon>
        <taxon>Magnoliopsida</taxon>
        <taxon>eudicotyledons</taxon>
        <taxon>Gunneridae</taxon>
        <taxon>Pentapetalae</taxon>
        <taxon>rosids</taxon>
        <taxon>malvids</taxon>
        <taxon>Brassicales</taxon>
        <taxon>Brassicaceae</taxon>
        <taxon>Brassiceae</taxon>
        <taxon>Brassica</taxon>
    </lineage>
</organism>
<feature type="chain" id="PRO_5047047816" description="Expansin-like EG45 domain-containing protein" evidence="1">
    <location>
        <begin position="25"/>
        <end position="152"/>
    </location>
</feature>
<evidence type="ECO:0000313" key="2">
    <source>
        <dbReference type="EMBL" id="KAF3550304.1"/>
    </source>
</evidence>
<evidence type="ECO:0000256" key="1">
    <source>
        <dbReference type="SAM" id="SignalP"/>
    </source>
</evidence>
<reference evidence="2 3" key="1">
    <citation type="journal article" date="2020" name="BMC Genomics">
        <title>Intraspecific diversification of the crop wild relative Brassica cretica Lam. using demographic model selection.</title>
        <authorList>
            <person name="Kioukis A."/>
            <person name="Michalopoulou V.A."/>
            <person name="Briers L."/>
            <person name="Pirintsos S."/>
            <person name="Studholme D.J."/>
            <person name="Pavlidis P."/>
            <person name="Sarris P.F."/>
        </authorList>
    </citation>
    <scope>NUCLEOTIDE SEQUENCE [LARGE SCALE GENOMIC DNA]</scope>
    <source>
        <strain evidence="3">cv. PFS-1207/04</strain>
    </source>
</reference>
<dbReference type="EMBL" id="QGKV02000832">
    <property type="protein sequence ID" value="KAF3550304.1"/>
    <property type="molecule type" value="Genomic_DNA"/>
</dbReference>
<keyword evidence="3" id="KW-1185">Reference proteome</keyword>
<evidence type="ECO:0008006" key="4">
    <source>
        <dbReference type="Google" id="ProtNLM"/>
    </source>
</evidence>
<feature type="signal peptide" evidence="1">
    <location>
        <begin position="1"/>
        <end position="24"/>
    </location>
</feature>
<evidence type="ECO:0000313" key="3">
    <source>
        <dbReference type="Proteomes" id="UP000266723"/>
    </source>
</evidence>
<accession>A0ABQ7CFE2</accession>
<sequence length="152" mass="16550">MFCRSWKRIAWDCALVLIFVIALASDGSNITNFSLSVPDSFGRVVDGLGVWSTEYGGCSPFCSDRHPVQVVSGPNKCLVSLLRVGKVATVAVCSCMLVLRSSRRAVLRWAIIFKSGFIGEAKIIGFRLSVELGSSFCGKLLVRIGRASRLRC</sequence>
<name>A0ABQ7CFE2_BRACR</name>
<protein>
    <recommendedName>
        <fullName evidence="4">Expansin-like EG45 domain-containing protein</fullName>
    </recommendedName>
</protein>
<dbReference type="Proteomes" id="UP000266723">
    <property type="component" value="Unassembled WGS sequence"/>
</dbReference>